<dbReference type="GO" id="GO:0030688">
    <property type="term" value="C:preribosome, small subunit precursor"/>
    <property type="evidence" value="ECO:0007669"/>
    <property type="project" value="TreeGrafter"/>
</dbReference>
<protein>
    <recommendedName>
        <fullName evidence="5">Bystin</fullName>
    </recommendedName>
</protein>
<feature type="region of interest" description="Disordered" evidence="2">
    <location>
        <begin position="1"/>
        <end position="53"/>
    </location>
</feature>
<dbReference type="OrthoDB" id="242257at2759"/>
<dbReference type="AlphaFoldDB" id="A0A835VH06"/>
<evidence type="ECO:0000256" key="1">
    <source>
        <dbReference type="ARBA" id="ARBA00007114"/>
    </source>
</evidence>
<dbReference type="EMBL" id="JADCNL010000001">
    <property type="protein sequence ID" value="KAG0496823.1"/>
    <property type="molecule type" value="Genomic_DNA"/>
</dbReference>
<dbReference type="PANTHER" id="PTHR12821">
    <property type="entry name" value="BYSTIN"/>
    <property type="match status" value="1"/>
</dbReference>
<dbReference type="InterPro" id="IPR007955">
    <property type="entry name" value="Bystin"/>
</dbReference>
<dbReference type="Proteomes" id="UP000636800">
    <property type="component" value="Chromosome 1"/>
</dbReference>
<organism evidence="3 4">
    <name type="scientific">Vanilla planifolia</name>
    <name type="common">Vanilla</name>
    <dbReference type="NCBI Taxonomy" id="51239"/>
    <lineage>
        <taxon>Eukaryota</taxon>
        <taxon>Viridiplantae</taxon>
        <taxon>Streptophyta</taxon>
        <taxon>Embryophyta</taxon>
        <taxon>Tracheophyta</taxon>
        <taxon>Spermatophyta</taxon>
        <taxon>Magnoliopsida</taxon>
        <taxon>Liliopsida</taxon>
        <taxon>Asparagales</taxon>
        <taxon>Orchidaceae</taxon>
        <taxon>Vanilloideae</taxon>
        <taxon>Vanilleae</taxon>
        <taxon>Vanilla</taxon>
    </lineage>
</organism>
<gene>
    <name evidence="3" type="ORF">HPP92_001514</name>
</gene>
<reference evidence="3 4" key="1">
    <citation type="journal article" date="2020" name="Nat. Food">
        <title>A phased Vanilla planifolia genome enables genetic improvement of flavour and production.</title>
        <authorList>
            <person name="Hasing T."/>
            <person name="Tang H."/>
            <person name="Brym M."/>
            <person name="Khazi F."/>
            <person name="Huang T."/>
            <person name="Chambers A.H."/>
        </authorList>
    </citation>
    <scope>NUCLEOTIDE SEQUENCE [LARGE SCALE GENOMIC DNA]</scope>
    <source>
        <tissue evidence="3">Leaf</tissue>
    </source>
</reference>
<evidence type="ECO:0008006" key="5">
    <source>
        <dbReference type="Google" id="ProtNLM"/>
    </source>
</evidence>
<dbReference type="GO" id="GO:0030515">
    <property type="term" value="F:snoRNA binding"/>
    <property type="evidence" value="ECO:0007669"/>
    <property type="project" value="TreeGrafter"/>
</dbReference>
<keyword evidence="4" id="KW-1185">Reference proteome</keyword>
<comment type="caution">
    <text evidence="3">The sequence shown here is derived from an EMBL/GenBank/DDBJ whole genome shotgun (WGS) entry which is preliminary data.</text>
</comment>
<evidence type="ECO:0000256" key="2">
    <source>
        <dbReference type="SAM" id="MobiDB-lite"/>
    </source>
</evidence>
<proteinExistence type="inferred from homology"/>
<dbReference type="GO" id="GO:0006364">
    <property type="term" value="P:rRNA processing"/>
    <property type="evidence" value="ECO:0007669"/>
    <property type="project" value="TreeGrafter"/>
</dbReference>
<dbReference type="GO" id="GO:0005730">
    <property type="term" value="C:nucleolus"/>
    <property type="evidence" value="ECO:0007669"/>
    <property type="project" value="TreeGrafter"/>
</dbReference>
<evidence type="ECO:0000313" key="4">
    <source>
        <dbReference type="Proteomes" id="UP000636800"/>
    </source>
</evidence>
<dbReference type="GO" id="GO:0005737">
    <property type="term" value="C:cytoplasm"/>
    <property type="evidence" value="ECO:0007669"/>
    <property type="project" value="TreeGrafter"/>
</dbReference>
<comment type="similarity">
    <text evidence="1">Belongs to the bystin family.</text>
</comment>
<dbReference type="Pfam" id="PF05291">
    <property type="entry name" value="Bystin"/>
    <property type="match status" value="1"/>
</dbReference>
<feature type="region of interest" description="Disordered" evidence="2">
    <location>
        <begin position="71"/>
        <end position="100"/>
    </location>
</feature>
<sequence>MAGKKRKQSLPTSQKIKQHRVPLDADNASIVSKKPVRPPKQQQSGEKMISSDLSSKILKEALNQQKEILREEQAEQNGVAFSDGVDSDSDGRRDDEDYDFEGFSETIGVQDLGVEGIDEEDEETLKAFFGSDVGPQPTLADLIIKKIKEKDVQGSSEIQPLPKFDDDVIEAYKNLGSILSRYTSGKLPKALHQIAQLECWEEILCITEPEKWSPNAMFQATRIFSSRFNPNKARRFYKLVLLPHVRKEIQKSKRLHRALYEALKKSLYKPAGFFKGILFPLCESKTCTLIEAHIIGSIILKVSIPPFHSSVALLTLANMDYYGTTSYFMKLLIEKKYALPYRVLDAIVAHFFRFLEDKRVMPVIWHQTLLAFVQRYKHELTKEDKDNLNRLMQHQKHYLQLTGYPLHDKMGTKL</sequence>
<evidence type="ECO:0000313" key="3">
    <source>
        <dbReference type="EMBL" id="KAG0496823.1"/>
    </source>
</evidence>
<name>A0A835VH06_VANPL</name>
<dbReference type="PANTHER" id="PTHR12821:SF0">
    <property type="entry name" value="BYSTIN"/>
    <property type="match status" value="1"/>
</dbReference>
<accession>A0A835VH06</accession>